<dbReference type="RefSeq" id="WP_191617454.1">
    <property type="nucleotide sequence ID" value="NZ_JACYFG010000036.1"/>
</dbReference>
<dbReference type="Pfam" id="PF07670">
    <property type="entry name" value="Gate"/>
    <property type="match status" value="1"/>
</dbReference>
<evidence type="ECO:0000259" key="9">
    <source>
        <dbReference type="Pfam" id="PF07662"/>
    </source>
</evidence>
<gene>
    <name evidence="11" type="ORF">IEN85_12665</name>
</gene>
<evidence type="ECO:0000256" key="5">
    <source>
        <dbReference type="ARBA" id="ARBA00022989"/>
    </source>
</evidence>
<accession>A0A927IHM1</accession>
<evidence type="ECO:0000313" key="12">
    <source>
        <dbReference type="Proteomes" id="UP000622317"/>
    </source>
</evidence>
<evidence type="ECO:0000256" key="4">
    <source>
        <dbReference type="ARBA" id="ARBA00022692"/>
    </source>
</evidence>
<dbReference type="AlphaFoldDB" id="A0A927IHM1"/>
<feature type="domain" description="Concentrative nucleoside transporter C-terminal" evidence="9">
    <location>
        <begin position="207"/>
        <end position="426"/>
    </location>
</feature>
<evidence type="ECO:0000256" key="1">
    <source>
        <dbReference type="ARBA" id="ARBA00004651"/>
    </source>
</evidence>
<evidence type="ECO:0000256" key="2">
    <source>
        <dbReference type="ARBA" id="ARBA00009033"/>
    </source>
</evidence>
<keyword evidence="4 7" id="KW-0812">Transmembrane</keyword>
<keyword evidence="12" id="KW-1185">Reference proteome</keyword>
<evidence type="ECO:0000256" key="6">
    <source>
        <dbReference type="ARBA" id="ARBA00023136"/>
    </source>
</evidence>
<dbReference type="PANTHER" id="PTHR10590:SF4">
    <property type="entry name" value="SOLUTE CARRIER FAMILY 28 MEMBER 3"/>
    <property type="match status" value="1"/>
</dbReference>
<dbReference type="InterPro" id="IPR008276">
    <property type="entry name" value="C_nuclsd_transpt"/>
</dbReference>
<feature type="transmembrane region" description="Helical" evidence="7">
    <location>
        <begin position="262"/>
        <end position="288"/>
    </location>
</feature>
<keyword evidence="3" id="KW-1003">Cell membrane</keyword>
<dbReference type="InterPro" id="IPR011642">
    <property type="entry name" value="Gate_dom"/>
</dbReference>
<dbReference type="GO" id="GO:0015293">
    <property type="term" value="F:symporter activity"/>
    <property type="evidence" value="ECO:0007669"/>
    <property type="project" value="TreeGrafter"/>
</dbReference>
<dbReference type="GO" id="GO:0005337">
    <property type="term" value="F:nucleoside transmembrane transporter activity"/>
    <property type="evidence" value="ECO:0007669"/>
    <property type="project" value="InterPro"/>
</dbReference>
<evidence type="ECO:0000313" key="11">
    <source>
        <dbReference type="EMBL" id="MBD5780346.1"/>
    </source>
</evidence>
<feature type="transmembrane region" description="Helical" evidence="7">
    <location>
        <begin position="31"/>
        <end position="51"/>
    </location>
</feature>
<dbReference type="InterPro" id="IPR011657">
    <property type="entry name" value="CNT_C_dom"/>
</dbReference>
<evidence type="ECO:0000256" key="3">
    <source>
        <dbReference type="ARBA" id="ARBA00022475"/>
    </source>
</evidence>
<keyword evidence="5 7" id="KW-1133">Transmembrane helix</keyword>
<evidence type="ECO:0000259" key="8">
    <source>
        <dbReference type="Pfam" id="PF01773"/>
    </source>
</evidence>
<dbReference type="PANTHER" id="PTHR10590">
    <property type="entry name" value="SODIUM/NUCLEOSIDE COTRANSPORTER"/>
    <property type="match status" value="1"/>
</dbReference>
<keyword evidence="6 7" id="KW-0472">Membrane</keyword>
<dbReference type="Proteomes" id="UP000622317">
    <property type="component" value="Unassembled WGS sequence"/>
</dbReference>
<dbReference type="EMBL" id="JACYFG010000036">
    <property type="protein sequence ID" value="MBD5780346.1"/>
    <property type="molecule type" value="Genomic_DNA"/>
</dbReference>
<reference evidence="11" key="1">
    <citation type="submission" date="2020-09" db="EMBL/GenBank/DDBJ databases">
        <title>Pelagicoccus enzymogenes sp. nov. with an EPS production, isolated from marine sediment.</title>
        <authorList>
            <person name="Feng X."/>
        </authorList>
    </citation>
    <scope>NUCLEOTIDE SEQUENCE</scope>
    <source>
        <strain evidence="11">NFK12</strain>
    </source>
</reference>
<dbReference type="InterPro" id="IPR002668">
    <property type="entry name" value="CNT_N_dom"/>
</dbReference>
<evidence type="ECO:0000259" key="10">
    <source>
        <dbReference type="Pfam" id="PF07670"/>
    </source>
</evidence>
<evidence type="ECO:0000256" key="7">
    <source>
        <dbReference type="SAM" id="Phobius"/>
    </source>
</evidence>
<feature type="transmembrane region" description="Helical" evidence="7">
    <location>
        <begin position="170"/>
        <end position="189"/>
    </location>
</feature>
<dbReference type="GO" id="GO:0005886">
    <property type="term" value="C:plasma membrane"/>
    <property type="evidence" value="ECO:0007669"/>
    <property type="project" value="UniProtKB-SubCell"/>
</dbReference>
<comment type="similarity">
    <text evidence="2">Belongs to the concentrative nucleoside transporter (CNT) (TC 2.A.41) family.</text>
</comment>
<proteinExistence type="inferred from homology"/>
<organism evidence="11 12">
    <name type="scientific">Pelagicoccus enzymogenes</name>
    <dbReference type="NCBI Taxonomy" id="2773457"/>
    <lineage>
        <taxon>Bacteria</taxon>
        <taxon>Pseudomonadati</taxon>
        <taxon>Verrucomicrobiota</taxon>
        <taxon>Opitutia</taxon>
        <taxon>Puniceicoccales</taxon>
        <taxon>Pelagicoccaceae</taxon>
        <taxon>Pelagicoccus</taxon>
    </lineage>
</organism>
<feature type="transmembrane region" description="Helical" evidence="7">
    <location>
        <begin position="91"/>
        <end position="113"/>
    </location>
</feature>
<protein>
    <submittedName>
        <fullName evidence="11">Na+ dependent nucleoside transporter</fullName>
    </submittedName>
</protein>
<feature type="domain" description="Concentrative nucleoside transporter N-terminal" evidence="8">
    <location>
        <begin position="12"/>
        <end position="85"/>
    </location>
</feature>
<name>A0A927IHM1_9BACT</name>
<feature type="domain" description="Nucleoside transporter/FeoB GTPase Gate" evidence="10">
    <location>
        <begin position="96"/>
        <end position="194"/>
    </location>
</feature>
<sequence>MDTLLTLLRAVVGVVGLLALCWWLSEDRKRVNWKLVCIGIALQLVLGLMILKVPLFHAAMEGVSGFFNRLVGFSDEGAAMVFGSMPTDVPVFGIAWTVLTAIVFFSAFSAILYQLRILQAIVFGFAWLLSKALKLSGAECLAAAANVFIGQTEAPLVVKPYLARMTRSEINSLMTGGMATIAGGVLAIYMRQLGGDDEAARIAFGKHLLTASILSAPAAMVVAKIIAPQTQDVDGQVAFPKEKEYEGLLDAATKGTSDGLKLALNVGAMLVAFTGLVALLNYIIGAWLGEWTGLNAWVASVTEGRFEAFNFSFLIGVVSAPFAWLLGVQSEDLLIVGQLLGERLVFNEFFAYLHMSQLKDAGVLTDGHSILVLTYALCGFANIASIGIQVGGISALERSQRPNLLRYGFRSLLGGMVACYLTAIVASSIQGSI</sequence>
<comment type="caution">
    <text evidence="11">The sequence shown here is derived from an EMBL/GenBank/DDBJ whole genome shotgun (WGS) entry which is preliminary data.</text>
</comment>
<comment type="subcellular location">
    <subcellularLocation>
        <location evidence="1">Cell membrane</location>
        <topology evidence="1">Multi-pass membrane protein</topology>
    </subcellularLocation>
</comment>
<feature type="transmembrane region" description="Helical" evidence="7">
    <location>
        <begin position="373"/>
        <end position="396"/>
    </location>
</feature>
<dbReference type="Pfam" id="PF07662">
    <property type="entry name" value="Nucleos_tra2_C"/>
    <property type="match status" value="1"/>
</dbReference>
<feature type="transmembrane region" description="Helical" evidence="7">
    <location>
        <begin position="6"/>
        <end position="24"/>
    </location>
</feature>
<feature type="transmembrane region" description="Helical" evidence="7">
    <location>
        <begin position="408"/>
        <end position="429"/>
    </location>
</feature>
<dbReference type="Pfam" id="PF01773">
    <property type="entry name" value="Nucleos_tra2_N"/>
    <property type="match status" value="1"/>
</dbReference>
<feature type="transmembrane region" description="Helical" evidence="7">
    <location>
        <begin position="308"/>
        <end position="326"/>
    </location>
</feature>